<dbReference type="Proteomes" id="UP001233172">
    <property type="component" value="Unassembled WGS sequence"/>
</dbReference>
<sequence>MQRRRYGGRRTRRRMKRRREKMATSVKTLEDDGWETVSSSEEDNFGGSCQNQRPEGVKTEDDVRMSTVDEDTLLKEKLPESLEGDKIPDETSRLAEKSFTRTGKLTTKDFVLTLTFMDDKCTSTQLDRTNETCRTDGRCRFSDRLVFWKANGYTEVEEKFTPKLKVDAWTSTQLDEPRMHAWWKKLRMLADLEQEKRNSQTERRSTSKVWKGSKVDHIDEDNDPAPKMPQNRMDLFIVNKDNCEAENKCEASGQRESSIHRKKEKKNRFLKFVQVLAACFRPKH</sequence>
<dbReference type="EMBL" id="JASAOG010000084">
    <property type="protein sequence ID" value="KAK0053667.1"/>
    <property type="molecule type" value="Genomic_DNA"/>
</dbReference>
<evidence type="ECO:0000313" key="2">
    <source>
        <dbReference type="EMBL" id="KAK0053667.1"/>
    </source>
</evidence>
<organism evidence="2 3">
    <name type="scientific">Biomphalaria pfeifferi</name>
    <name type="common">Bloodfluke planorb</name>
    <name type="synonym">Freshwater snail</name>
    <dbReference type="NCBI Taxonomy" id="112525"/>
    <lineage>
        <taxon>Eukaryota</taxon>
        <taxon>Metazoa</taxon>
        <taxon>Spiralia</taxon>
        <taxon>Lophotrochozoa</taxon>
        <taxon>Mollusca</taxon>
        <taxon>Gastropoda</taxon>
        <taxon>Heterobranchia</taxon>
        <taxon>Euthyneura</taxon>
        <taxon>Panpulmonata</taxon>
        <taxon>Hygrophila</taxon>
        <taxon>Lymnaeoidea</taxon>
        <taxon>Planorbidae</taxon>
        <taxon>Biomphalaria</taxon>
    </lineage>
</organism>
<name>A0AAD8BFI8_BIOPF</name>
<comment type="caution">
    <text evidence="2">The sequence shown here is derived from an EMBL/GenBank/DDBJ whole genome shotgun (WGS) entry which is preliminary data.</text>
</comment>
<reference evidence="2" key="2">
    <citation type="submission" date="2023-04" db="EMBL/GenBank/DDBJ databases">
        <authorList>
            <person name="Bu L."/>
            <person name="Lu L."/>
            <person name="Laidemitt M.R."/>
            <person name="Zhang S.M."/>
            <person name="Mutuku M."/>
            <person name="Mkoji G."/>
            <person name="Steinauer M."/>
            <person name="Loker E.S."/>
        </authorList>
    </citation>
    <scope>NUCLEOTIDE SEQUENCE</scope>
    <source>
        <strain evidence="2">KasaAsao</strain>
        <tissue evidence="2">Whole Snail</tissue>
    </source>
</reference>
<proteinExistence type="predicted"/>
<dbReference type="AlphaFoldDB" id="A0AAD8BFI8"/>
<gene>
    <name evidence="2" type="ORF">Bpfe_016887</name>
</gene>
<reference evidence="2" key="1">
    <citation type="journal article" date="2023" name="PLoS Negl. Trop. Dis.">
        <title>A genome sequence for Biomphalaria pfeifferi, the major vector snail for the human-infecting parasite Schistosoma mansoni.</title>
        <authorList>
            <person name="Bu L."/>
            <person name="Lu L."/>
            <person name="Laidemitt M.R."/>
            <person name="Zhang S.M."/>
            <person name="Mutuku M."/>
            <person name="Mkoji G."/>
            <person name="Steinauer M."/>
            <person name="Loker E.S."/>
        </authorList>
    </citation>
    <scope>NUCLEOTIDE SEQUENCE</scope>
    <source>
        <strain evidence="2">KasaAsao</strain>
    </source>
</reference>
<feature type="region of interest" description="Disordered" evidence="1">
    <location>
        <begin position="1"/>
        <end position="63"/>
    </location>
</feature>
<protein>
    <submittedName>
        <fullName evidence="2">Uncharacterized protein</fullName>
    </submittedName>
</protein>
<accession>A0AAD8BFI8</accession>
<evidence type="ECO:0000256" key="1">
    <source>
        <dbReference type="SAM" id="MobiDB-lite"/>
    </source>
</evidence>
<evidence type="ECO:0000313" key="3">
    <source>
        <dbReference type="Proteomes" id="UP001233172"/>
    </source>
</evidence>
<keyword evidence="3" id="KW-1185">Reference proteome</keyword>
<feature type="compositionally biased region" description="Basic residues" evidence="1">
    <location>
        <begin position="1"/>
        <end position="20"/>
    </location>
</feature>
<feature type="region of interest" description="Disordered" evidence="1">
    <location>
        <begin position="194"/>
        <end position="230"/>
    </location>
</feature>
<feature type="compositionally biased region" description="Basic and acidic residues" evidence="1">
    <location>
        <begin position="194"/>
        <end position="205"/>
    </location>
</feature>